<dbReference type="InterPro" id="IPR013538">
    <property type="entry name" value="ASHA1/2-like_C"/>
</dbReference>
<comment type="similarity">
    <text evidence="1">Belongs to the AHA1 family.</text>
</comment>
<sequence length="169" mass="18675">MRGIVLCISLMMMTSSAIAQVVHIAPHGFIVENQVVINQPAEKVWHALIEDVDQWWPKDHSWWQGTFSIDAKAGGCFCEISGGKSAEHMRISFVEPRKLLRMTGGLGPLQGMGMHGALDWQLANEGLNTKVTLTYRVSGIDPDGFDKLAPVVSHVQGLQLNALKHYLSR</sequence>
<dbReference type="Pfam" id="PF08327">
    <property type="entry name" value="AHSA1"/>
    <property type="match status" value="1"/>
</dbReference>
<dbReference type="EMBL" id="JAHZSS010000029">
    <property type="protein sequence ID" value="MBW8192817.1"/>
    <property type="molecule type" value="Genomic_DNA"/>
</dbReference>
<evidence type="ECO:0000256" key="2">
    <source>
        <dbReference type="SAM" id="SignalP"/>
    </source>
</evidence>
<evidence type="ECO:0000259" key="3">
    <source>
        <dbReference type="Pfam" id="PF08327"/>
    </source>
</evidence>
<accession>A0ABS7EMD0</accession>
<feature type="domain" description="Activator of Hsp90 ATPase homologue 1/2-like C-terminal" evidence="3">
    <location>
        <begin position="40"/>
        <end position="167"/>
    </location>
</feature>
<dbReference type="CDD" id="cd07814">
    <property type="entry name" value="SRPBCC_CalC_Aha1-like"/>
    <property type="match status" value="1"/>
</dbReference>
<proteinExistence type="inferred from homology"/>
<reference evidence="4" key="1">
    <citation type="submission" date="2021-07" db="EMBL/GenBank/DDBJ databases">
        <title>Neiella marina sp. nov., isolated from the intestinal content of sea cucumber Apostichopus japonicus.</title>
        <authorList>
            <person name="Bai X."/>
        </authorList>
    </citation>
    <scope>NUCLEOTIDE SEQUENCE</scope>
    <source>
        <strain evidence="4">126</strain>
    </source>
</reference>
<dbReference type="Proteomes" id="UP001166251">
    <property type="component" value="Unassembled WGS sequence"/>
</dbReference>
<comment type="caution">
    <text evidence="4">The sequence shown here is derived from an EMBL/GenBank/DDBJ whole genome shotgun (WGS) entry which is preliminary data.</text>
</comment>
<dbReference type="Gene3D" id="3.30.530.20">
    <property type="match status" value="1"/>
</dbReference>
<keyword evidence="5" id="KW-1185">Reference proteome</keyword>
<organism evidence="4 5">
    <name type="scientific">Neiella holothuriorum</name>
    <dbReference type="NCBI Taxonomy" id="2870530"/>
    <lineage>
        <taxon>Bacteria</taxon>
        <taxon>Pseudomonadati</taxon>
        <taxon>Pseudomonadota</taxon>
        <taxon>Gammaproteobacteria</taxon>
        <taxon>Alteromonadales</taxon>
        <taxon>Echinimonadaceae</taxon>
        <taxon>Neiella</taxon>
    </lineage>
</organism>
<name>A0ABS7EMD0_9GAMM</name>
<protein>
    <submittedName>
        <fullName evidence="4">SRPBCC domain-containing protein</fullName>
    </submittedName>
</protein>
<evidence type="ECO:0000313" key="4">
    <source>
        <dbReference type="EMBL" id="MBW8192817.1"/>
    </source>
</evidence>
<gene>
    <name evidence="4" type="ORF">K0504_17400</name>
</gene>
<feature type="chain" id="PRO_5045836859" evidence="2">
    <location>
        <begin position="20"/>
        <end position="169"/>
    </location>
</feature>
<dbReference type="SUPFAM" id="SSF55961">
    <property type="entry name" value="Bet v1-like"/>
    <property type="match status" value="1"/>
</dbReference>
<dbReference type="InterPro" id="IPR023393">
    <property type="entry name" value="START-like_dom_sf"/>
</dbReference>
<feature type="signal peptide" evidence="2">
    <location>
        <begin position="1"/>
        <end position="19"/>
    </location>
</feature>
<evidence type="ECO:0000256" key="1">
    <source>
        <dbReference type="ARBA" id="ARBA00006817"/>
    </source>
</evidence>
<evidence type="ECO:0000313" key="5">
    <source>
        <dbReference type="Proteomes" id="UP001166251"/>
    </source>
</evidence>
<keyword evidence="2" id="KW-0732">Signal</keyword>